<keyword evidence="1" id="KW-0808">Transferase</keyword>
<sequence length="340" mass="38437">MAERLSSQRILDALNQMCIKLEKDPAYSEPRARNPDGFIGVAAKKVHTQNASQQPLEQTVDADYCINLTTQSDAGTQVGLSRRFACPFYKAGIQISSHHRACEGPGFFDVNKAKYDCSTFLKEHLFRRHLEKEYRGKHICRRCYTGFKTDEFLQVHAHQEPPCAKRTPAAAKGMLSGEQAFQLRSLRRKSSKESDEDRWFDIYRIVFPKFDRKLENISPYHENNSTPLSTLNSSTSSNGISQYKDYLRNRDAEDYAAKLAKMGIDITAEAAAKVLELQVKDLESFDETMREPVQAYGFQIGDSLKKTGVEESASATELVGSAHLFGPFQLLAKYADDKEH</sequence>
<evidence type="ECO:0000313" key="2">
    <source>
        <dbReference type="Proteomes" id="UP000582016"/>
    </source>
</evidence>
<dbReference type="PANTHER" id="PTHR38166:SF1">
    <property type="entry name" value="C2H2-TYPE DOMAIN-CONTAINING PROTEIN"/>
    <property type="match status" value="1"/>
</dbReference>
<dbReference type="EMBL" id="JAAOAQ010000963">
    <property type="protein sequence ID" value="KAF5531609.1"/>
    <property type="molecule type" value="Genomic_DNA"/>
</dbReference>
<dbReference type="GO" id="GO:0016301">
    <property type="term" value="F:kinase activity"/>
    <property type="evidence" value="ECO:0007669"/>
    <property type="project" value="UniProtKB-KW"/>
</dbReference>
<accession>A0A8H5MJT8</accession>
<dbReference type="Proteomes" id="UP000582016">
    <property type="component" value="Unassembled WGS sequence"/>
</dbReference>
<comment type="caution">
    <text evidence="1">The sequence shown here is derived from an EMBL/GenBank/DDBJ whole genome shotgun (WGS) entry which is preliminary data.</text>
</comment>
<keyword evidence="1" id="KW-0418">Kinase</keyword>
<gene>
    <name evidence="1" type="ORF">FPHYL_13905</name>
</gene>
<dbReference type="AlphaFoldDB" id="A0A8H5MJT8"/>
<dbReference type="PANTHER" id="PTHR38166">
    <property type="entry name" value="C2H2-TYPE DOMAIN-CONTAINING PROTEIN-RELATED"/>
    <property type="match status" value="1"/>
</dbReference>
<dbReference type="OrthoDB" id="5106122at2759"/>
<keyword evidence="2" id="KW-1185">Reference proteome</keyword>
<evidence type="ECO:0000313" key="1">
    <source>
        <dbReference type="EMBL" id="KAF5531609.1"/>
    </source>
</evidence>
<proteinExistence type="predicted"/>
<reference evidence="1 2" key="1">
    <citation type="submission" date="2020-05" db="EMBL/GenBank/DDBJ databases">
        <title>Identification and distribution of gene clusters putatively required for synthesis of sphingolipid metabolism inhibitors in phylogenetically diverse species of the filamentous fungus Fusarium.</title>
        <authorList>
            <person name="Kim H.-S."/>
            <person name="Busman M."/>
            <person name="Brown D.W."/>
            <person name="Divon H."/>
            <person name="Uhlig S."/>
            <person name="Proctor R.H."/>
        </authorList>
    </citation>
    <scope>NUCLEOTIDE SEQUENCE [LARGE SCALE GENOMIC DNA]</scope>
    <source>
        <strain evidence="1 2">NRRL 13617</strain>
    </source>
</reference>
<name>A0A8H5MJT8_9HYPO</name>
<organism evidence="1 2">
    <name type="scientific">Fusarium phyllophilum</name>
    <dbReference type="NCBI Taxonomy" id="47803"/>
    <lineage>
        <taxon>Eukaryota</taxon>
        <taxon>Fungi</taxon>
        <taxon>Dikarya</taxon>
        <taxon>Ascomycota</taxon>
        <taxon>Pezizomycotina</taxon>
        <taxon>Sordariomycetes</taxon>
        <taxon>Hypocreomycetidae</taxon>
        <taxon>Hypocreales</taxon>
        <taxon>Nectriaceae</taxon>
        <taxon>Fusarium</taxon>
        <taxon>Fusarium fujikuroi species complex</taxon>
    </lineage>
</organism>
<protein>
    <submittedName>
        <fullName evidence="1">Serine threonine kinase</fullName>
    </submittedName>
</protein>